<dbReference type="Gramene" id="Bo3g123440.1">
    <property type="protein sequence ID" value="Bo3g123440.1"/>
    <property type="gene ID" value="Bo3g123440"/>
</dbReference>
<sequence length="145" mass="16499">MTSRKRSSKKKTSPQSSSGNPCTNEEIVPKEEFESSERDCVSSPGAWESAEDPPEGFFTCYEAILTRCRMWFPIPEAIVRALDRFELSISQLNVVALQNFLGMLILSYELGTDLSPDDFEGLWSTRKTSIDYSYRMAPKRHMSII</sequence>
<feature type="compositionally biased region" description="Basic residues" evidence="1">
    <location>
        <begin position="1"/>
        <end position="12"/>
    </location>
</feature>
<evidence type="ECO:0000256" key="1">
    <source>
        <dbReference type="SAM" id="MobiDB-lite"/>
    </source>
</evidence>
<accession>A0A0D3BGX0</accession>
<dbReference type="Proteomes" id="UP000032141">
    <property type="component" value="Chromosome C3"/>
</dbReference>
<protein>
    <submittedName>
        <fullName evidence="2">Uncharacterized protein</fullName>
    </submittedName>
</protein>
<evidence type="ECO:0000313" key="3">
    <source>
        <dbReference type="Proteomes" id="UP000032141"/>
    </source>
</evidence>
<proteinExistence type="predicted"/>
<feature type="region of interest" description="Disordered" evidence="1">
    <location>
        <begin position="1"/>
        <end position="54"/>
    </location>
</feature>
<reference evidence="2 3" key="1">
    <citation type="journal article" date="2014" name="Genome Biol.">
        <title>Transcriptome and methylome profiling reveals relics of genome dominance in the mesopolyploid Brassica oleracea.</title>
        <authorList>
            <person name="Parkin I.A."/>
            <person name="Koh C."/>
            <person name="Tang H."/>
            <person name="Robinson S.J."/>
            <person name="Kagale S."/>
            <person name="Clarke W.E."/>
            <person name="Town C.D."/>
            <person name="Nixon J."/>
            <person name="Krishnakumar V."/>
            <person name="Bidwell S.L."/>
            <person name="Denoeud F."/>
            <person name="Belcram H."/>
            <person name="Links M.G."/>
            <person name="Just J."/>
            <person name="Clarke C."/>
            <person name="Bender T."/>
            <person name="Huebert T."/>
            <person name="Mason A.S."/>
            <person name="Pires J.C."/>
            <person name="Barker G."/>
            <person name="Moore J."/>
            <person name="Walley P.G."/>
            <person name="Manoli S."/>
            <person name="Batley J."/>
            <person name="Edwards D."/>
            <person name="Nelson M.N."/>
            <person name="Wang X."/>
            <person name="Paterson A.H."/>
            <person name="King G."/>
            <person name="Bancroft I."/>
            <person name="Chalhoub B."/>
            <person name="Sharpe A.G."/>
        </authorList>
    </citation>
    <scope>NUCLEOTIDE SEQUENCE</scope>
    <source>
        <strain evidence="2 3">cv. TO1000</strain>
    </source>
</reference>
<evidence type="ECO:0000313" key="2">
    <source>
        <dbReference type="EnsemblPlants" id="Bo3g123440.1"/>
    </source>
</evidence>
<dbReference type="HOGENOM" id="CLU_130616_0_0_1"/>
<dbReference type="AlphaFoldDB" id="A0A0D3BGX0"/>
<dbReference type="EnsemblPlants" id="Bo3g123440.1">
    <property type="protein sequence ID" value="Bo3g123440.1"/>
    <property type="gene ID" value="Bo3g123440"/>
</dbReference>
<keyword evidence="3" id="KW-1185">Reference proteome</keyword>
<feature type="compositionally biased region" description="Basic and acidic residues" evidence="1">
    <location>
        <begin position="27"/>
        <end position="40"/>
    </location>
</feature>
<name>A0A0D3BGX0_BRAOL</name>
<reference evidence="2" key="2">
    <citation type="submission" date="2015-03" db="UniProtKB">
        <authorList>
            <consortium name="EnsemblPlants"/>
        </authorList>
    </citation>
    <scope>IDENTIFICATION</scope>
</reference>
<organism evidence="2 3">
    <name type="scientific">Brassica oleracea var. oleracea</name>
    <dbReference type="NCBI Taxonomy" id="109376"/>
    <lineage>
        <taxon>Eukaryota</taxon>
        <taxon>Viridiplantae</taxon>
        <taxon>Streptophyta</taxon>
        <taxon>Embryophyta</taxon>
        <taxon>Tracheophyta</taxon>
        <taxon>Spermatophyta</taxon>
        <taxon>Magnoliopsida</taxon>
        <taxon>eudicotyledons</taxon>
        <taxon>Gunneridae</taxon>
        <taxon>Pentapetalae</taxon>
        <taxon>rosids</taxon>
        <taxon>malvids</taxon>
        <taxon>Brassicales</taxon>
        <taxon>Brassicaceae</taxon>
        <taxon>Brassiceae</taxon>
        <taxon>Brassica</taxon>
    </lineage>
</organism>